<sequence length="937" mass="107272">MDDPEKNLVRTCTAVKKIGDDVKELSPLRYLLSCYKRSQQETKQKIIGSAMISKCCKLIVSYTVTALTTPEVFGITDVHSQMASLFSDVCHSGDLDVFSSFLDAVCAAIVTDEEYRCSDVFLPILKITHERITSLKTLINSNNYIYCEIVRCFTMKPLLAKVLLDHINPQDLTRGKDFEKNCIGALLNLSCLVDNESGPYEFFDKPSSSSQQQHQATEASIWMPLSVMNDKVYQIFLSMLKCSSEIKDEFLMWIGNCLHSNVDRTKIWSVMMSRNRFVSDSFMLNLGAVLLRLCQPFTASINQNLLKIDFSYTLATMETEVRRKEMGIHMKELGKETCLCQLEDNTDPIAKKPLYNFTTEIFMMTHHCLRMGYHRVFSQFNRLARNLNRIQRSYEDARRQSAQPAVIQNIRDDMDRGMTIFLSTKAALLEPQYLQMTFDLILATSALLSHSAVTDSSDILVAPTLPVPEIVPRILSCVPEMLVDNIVDSMTVIHRFNNNILSTAGDSLGHIMSFIALYMGSQERMKNPHLRAKLAETLEALMPMENKRGIAATFYQSEMLFKEHSLSKMLSTALIHVFVSIECTGDPNQFEQKFNYRRPMYRIMDYIWNIDVHQNNFKELAKYAEENIEDTNAPLFLRFINLLLNDSIYLLDEAFQFLTQVKDMQRAHDSGEWDNLGRQERQRQDSMLHGYGQLARFHNIMSNDTMHTLDYLTREIKSIFTHTTMVDRVASMLNYFLLHLVGPKMGSLKVKDFSELDFKPQVLVSDICQIYINLGNSDSFCAAVSGDGRSYSDNLFARAIRVLRKIGKFELVIEVEILAKKVKEFATEQQKEEELFGEIPEEFLDPIMDTLMIDPVLLPTSGHIVDRTTIARHLLSDMTDPFNRSPLTMDQVKPDTELKARIFEWRQAQQTNKEPGQEDMVVVEGASAPSNDETERL</sequence>
<keyword evidence="8" id="KW-0833">Ubl conjugation pathway</keyword>
<dbReference type="EC" id="2.3.2.27" evidence="5"/>
<organism evidence="14 15">
    <name type="scientific">Saccoglossus kowalevskii</name>
    <name type="common">Acorn worm</name>
    <dbReference type="NCBI Taxonomy" id="10224"/>
    <lineage>
        <taxon>Eukaryota</taxon>
        <taxon>Metazoa</taxon>
        <taxon>Hemichordata</taxon>
        <taxon>Enteropneusta</taxon>
        <taxon>Harrimaniidae</taxon>
        <taxon>Saccoglossus</taxon>
    </lineage>
</organism>
<dbReference type="Pfam" id="PF04564">
    <property type="entry name" value="U-box"/>
    <property type="match status" value="1"/>
</dbReference>
<comment type="similarity">
    <text evidence="4">Belongs to the ubiquitin conjugation factor E4 family.</text>
</comment>
<dbReference type="GeneID" id="100367567"/>
<dbReference type="CDD" id="cd16658">
    <property type="entry name" value="RING-Ubox_UBE4B"/>
    <property type="match status" value="1"/>
</dbReference>
<comment type="pathway">
    <text evidence="3">Protein modification; protein ubiquitination.</text>
</comment>
<dbReference type="PANTHER" id="PTHR13931:SF16">
    <property type="entry name" value="UBIQUITIN CONJUGATION FACTOR E4 A"/>
    <property type="match status" value="1"/>
</dbReference>
<evidence type="ECO:0000313" key="14">
    <source>
        <dbReference type="Proteomes" id="UP000694865"/>
    </source>
</evidence>
<evidence type="ECO:0000256" key="2">
    <source>
        <dbReference type="ARBA" id="ARBA00004496"/>
    </source>
</evidence>
<dbReference type="Proteomes" id="UP000694865">
    <property type="component" value="Unplaced"/>
</dbReference>
<evidence type="ECO:0000256" key="12">
    <source>
        <dbReference type="SAM" id="MobiDB-lite"/>
    </source>
</evidence>
<proteinExistence type="inferred from homology"/>
<dbReference type="SUPFAM" id="SSF57850">
    <property type="entry name" value="RING/U-box"/>
    <property type="match status" value="1"/>
</dbReference>
<protein>
    <recommendedName>
        <fullName evidence="11">Ubiquitin conjugation factor E4 A</fullName>
        <ecNumber evidence="5">2.3.2.27</ecNumber>
    </recommendedName>
</protein>
<keyword evidence="7" id="KW-0808">Transferase</keyword>
<dbReference type="InterPro" id="IPR019474">
    <property type="entry name" value="Ub_conjug_fac_E4_core"/>
</dbReference>
<evidence type="ECO:0000256" key="1">
    <source>
        <dbReference type="ARBA" id="ARBA00000900"/>
    </source>
</evidence>
<dbReference type="SMART" id="SM00504">
    <property type="entry name" value="Ubox"/>
    <property type="match status" value="1"/>
</dbReference>
<comment type="catalytic activity">
    <reaction evidence="1">
        <text>S-ubiquitinyl-[E2 ubiquitin-conjugating enzyme]-L-cysteine + [acceptor protein]-L-lysine = [E2 ubiquitin-conjugating enzyme]-L-cysteine + N(6)-ubiquitinyl-[acceptor protein]-L-lysine.</text>
        <dbReference type="EC" id="2.3.2.27"/>
    </reaction>
</comment>
<reference evidence="15" key="1">
    <citation type="submission" date="2025-08" db="UniProtKB">
        <authorList>
            <consortium name="RefSeq"/>
        </authorList>
    </citation>
    <scope>IDENTIFICATION</scope>
    <source>
        <tissue evidence="15">Testes</tissue>
    </source>
</reference>
<name>A0ABM0M4Q1_SACKO</name>
<dbReference type="Gene3D" id="3.30.40.10">
    <property type="entry name" value="Zinc/RING finger domain, C3HC4 (zinc finger)"/>
    <property type="match status" value="1"/>
</dbReference>
<accession>A0ABM0M4Q1</accession>
<evidence type="ECO:0000256" key="4">
    <source>
        <dbReference type="ARBA" id="ARBA00007434"/>
    </source>
</evidence>
<evidence type="ECO:0000256" key="6">
    <source>
        <dbReference type="ARBA" id="ARBA00022490"/>
    </source>
</evidence>
<evidence type="ECO:0000256" key="11">
    <source>
        <dbReference type="ARBA" id="ARBA00040077"/>
    </source>
</evidence>
<keyword evidence="9" id="KW-0007">Acetylation</keyword>
<evidence type="ECO:0000256" key="7">
    <source>
        <dbReference type="ARBA" id="ARBA00022679"/>
    </source>
</evidence>
<dbReference type="PANTHER" id="PTHR13931">
    <property type="entry name" value="UBIQUITINATION FACTOR E4"/>
    <property type="match status" value="1"/>
</dbReference>
<evidence type="ECO:0000313" key="15">
    <source>
        <dbReference type="RefSeq" id="XP_006814992.1"/>
    </source>
</evidence>
<gene>
    <name evidence="15" type="primary">LOC100367567</name>
</gene>
<dbReference type="InterPro" id="IPR013083">
    <property type="entry name" value="Znf_RING/FYVE/PHD"/>
</dbReference>
<comment type="subcellular location">
    <subcellularLocation>
        <location evidence="2">Cytoplasm</location>
    </subcellularLocation>
</comment>
<keyword evidence="14" id="KW-1185">Reference proteome</keyword>
<evidence type="ECO:0000259" key="13">
    <source>
        <dbReference type="PROSITE" id="PS51698"/>
    </source>
</evidence>
<comment type="function">
    <text evidence="10">Ubiquitin-protein ligase that probably functions as an E3 ligase in conjunction with specific E1 and E2 ligases. May also function as an E4 ligase mediating the assembly of polyubiquitin chains on substrates ubiquitinated by another E3 ubiquitin ligase. Mediates 'Lys-48'-linked polyubiquitination of substrates.</text>
</comment>
<feature type="domain" description="U-box" evidence="13">
    <location>
        <begin position="838"/>
        <end position="912"/>
    </location>
</feature>
<evidence type="ECO:0000256" key="3">
    <source>
        <dbReference type="ARBA" id="ARBA00004906"/>
    </source>
</evidence>
<dbReference type="RefSeq" id="XP_006814992.1">
    <property type="nucleotide sequence ID" value="XM_006814929.1"/>
</dbReference>
<evidence type="ECO:0000256" key="9">
    <source>
        <dbReference type="ARBA" id="ARBA00022990"/>
    </source>
</evidence>
<evidence type="ECO:0000256" key="10">
    <source>
        <dbReference type="ARBA" id="ARBA00037624"/>
    </source>
</evidence>
<dbReference type="InterPro" id="IPR003613">
    <property type="entry name" value="Ubox_domain"/>
</dbReference>
<feature type="region of interest" description="Disordered" evidence="12">
    <location>
        <begin position="909"/>
        <end position="937"/>
    </location>
</feature>
<dbReference type="InterPro" id="IPR045132">
    <property type="entry name" value="UBE4"/>
</dbReference>
<dbReference type="Pfam" id="PF10408">
    <property type="entry name" value="Ufd2P_core"/>
    <property type="match status" value="1"/>
</dbReference>
<dbReference type="PROSITE" id="PS51698">
    <property type="entry name" value="U_BOX"/>
    <property type="match status" value="1"/>
</dbReference>
<evidence type="ECO:0000256" key="8">
    <source>
        <dbReference type="ARBA" id="ARBA00022786"/>
    </source>
</evidence>
<keyword evidence="6" id="KW-0963">Cytoplasm</keyword>
<evidence type="ECO:0000256" key="5">
    <source>
        <dbReference type="ARBA" id="ARBA00012483"/>
    </source>
</evidence>